<dbReference type="EMBL" id="CACVKT020009521">
    <property type="protein sequence ID" value="CAC5422147.1"/>
    <property type="molecule type" value="Genomic_DNA"/>
</dbReference>
<reference evidence="3 4" key="1">
    <citation type="submission" date="2020-06" db="EMBL/GenBank/DDBJ databases">
        <authorList>
            <person name="Li R."/>
            <person name="Bekaert M."/>
        </authorList>
    </citation>
    <scope>NUCLEOTIDE SEQUENCE [LARGE SCALE GENOMIC DNA]</scope>
    <source>
        <strain evidence="4">wild</strain>
    </source>
</reference>
<feature type="region of interest" description="Disordered" evidence="1">
    <location>
        <begin position="391"/>
        <end position="412"/>
    </location>
</feature>
<feature type="chain" id="PRO_5027106328" description="GDNF/GAS1 domain-containing protein" evidence="2">
    <location>
        <begin position="19"/>
        <end position="412"/>
    </location>
</feature>
<proteinExistence type="predicted"/>
<feature type="region of interest" description="Disordered" evidence="1">
    <location>
        <begin position="284"/>
        <end position="309"/>
    </location>
</feature>
<dbReference type="OrthoDB" id="6200760at2759"/>
<gene>
    <name evidence="3" type="ORF">MCOR_54218</name>
</gene>
<keyword evidence="4" id="KW-1185">Reference proteome</keyword>
<evidence type="ECO:0000256" key="1">
    <source>
        <dbReference type="SAM" id="MobiDB-lite"/>
    </source>
</evidence>
<evidence type="ECO:0000313" key="3">
    <source>
        <dbReference type="EMBL" id="CAC5422147.1"/>
    </source>
</evidence>
<feature type="compositionally biased region" description="Basic and acidic residues" evidence="1">
    <location>
        <begin position="284"/>
        <end position="298"/>
    </location>
</feature>
<keyword evidence="2" id="KW-0732">Signal</keyword>
<sequence>MNSLSLIVFFHVLSGIHGEGKVANTVNWHCKGYRRSERLFSCLYRNYHNEKDCMEIIKMTVHSAMHTNLSDECLVEQSKLPCTKSYGNKHCTKEDCRQLLSFSIKKLHNQLDQMQKDTCKKVTKYQQRKQVLMMEKEAMVTREIHKIPMITQTVVQTMKTKKGKETRMVSKKKKRKQLTRLQAINQRLDMTNLESSSSSTNKGVYNILSTNTSLNTNMARGDYFVLDPFVTKYDKDLSNRILPEIKRFSGADGDENVYYEIDEDKIESSRNMEGVYQKQIEEVRDKGSNHSDQTRYETKSGSMKKKREQLTRQHFIDQRTEIASVESIPSSTNKGGNTILSANESLNTYEAQGEYFVLDPSITKYDKDSSSRVLPEVKRFSVAHDEEKVYNEIDEDKIQSSTDMREDHQKQI</sequence>
<feature type="compositionally biased region" description="Basic and acidic residues" evidence="1">
    <location>
        <begin position="403"/>
        <end position="412"/>
    </location>
</feature>
<feature type="signal peptide" evidence="2">
    <location>
        <begin position="1"/>
        <end position="18"/>
    </location>
</feature>
<dbReference type="AlphaFoldDB" id="A0A6J8EP40"/>
<evidence type="ECO:0008006" key="5">
    <source>
        <dbReference type="Google" id="ProtNLM"/>
    </source>
</evidence>
<organism evidence="3 4">
    <name type="scientific">Mytilus coruscus</name>
    <name type="common">Sea mussel</name>
    <dbReference type="NCBI Taxonomy" id="42192"/>
    <lineage>
        <taxon>Eukaryota</taxon>
        <taxon>Metazoa</taxon>
        <taxon>Spiralia</taxon>
        <taxon>Lophotrochozoa</taxon>
        <taxon>Mollusca</taxon>
        <taxon>Bivalvia</taxon>
        <taxon>Autobranchia</taxon>
        <taxon>Pteriomorphia</taxon>
        <taxon>Mytilida</taxon>
        <taxon>Mytiloidea</taxon>
        <taxon>Mytilidae</taxon>
        <taxon>Mytilinae</taxon>
        <taxon>Mytilus</taxon>
    </lineage>
</organism>
<evidence type="ECO:0000313" key="4">
    <source>
        <dbReference type="Proteomes" id="UP000507470"/>
    </source>
</evidence>
<accession>A0A6J8EP40</accession>
<evidence type="ECO:0000256" key="2">
    <source>
        <dbReference type="SAM" id="SignalP"/>
    </source>
</evidence>
<name>A0A6J8EP40_MYTCO</name>
<protein>
    <recommendedName>
        <fullName evidence="5">GDNF/GAS1 domain-containing protein</fullName>
    </recommendedName>
</protein>
<dbReference type="Proteomes" id="UP000507470">
    <property type="component" value="Unassembled WGS sequence"/>
</dbReference>